<dbReference type="GO" id="GO:0051484">
    <property type="term" value="P:isopentenyl diphosphate biosynthetic process, methylerythritol 4-phosphate pathway involved in terpenoid biosynthetic process"/>
    <property type="evidence" value="ECO:0007669"/>
    <property type="project" value="TreeGrafter"/>
</dbReference>
<dbReference type="PROSITE" id="PS51715">
    <property type="entry name" value="G_GB1_RHD3"/>
    <property type="match status" value="1"/>
</dbReference>
<dbReference type="PANTHER" id="PTHR30525:SF0">
    <property type="entry name" value="1-DEOXY-D-XYLULOSE 5-PHOSPHATE REDUCTOISOMERASE, CHLOROPLASTIC"/>
    <property type="match status" value="1"/>
</dbReference>
<evidence type="ECO:0000256" key="5">
    <source>
        <dbReference type="ARBA" id="ARBA00012366"/>
    </source>
</evidence>
<comment type="catalytic activity">
    <reaction evidence="13">
        <text>2-C-methyl-D-erythritol 4-phosphate + NADP(+) = 1-deoxy-D-xylulose 5-phosphate + NADPH + H(+)</text>
        <dbReference type="Rhea" id="RHEA:13717"/>
        <dbReference type="ChEBI" id="CHEBI:15378"/>
        <dbReference type="ChEBI" id="CHEBI:57783"/>
        <dbReference type="ChEBI" id="CHEBI:57792"/>
        <dbReference type="ChEBI" id="CHEBI:58262"/>
        <dbReference type="ChEBI" id="CHEBI:58349"/>
        <dbReference type="EC" id="1.1.1.267"/>
    </reaction>
    <physiologicalReaction direction="right-to-left" evidence="13">
        <dbReference type="Rhea" id="RHEA:13719"/>
    </physiologicalReaction>
</comment>
<keyword evidence="9" id="KW-0560">Oxidoreductase</keyword>
<dbReference type="Pfam" id="PF08436">
    <property type="entry name" value="DXP_redisom_C"/>
    <property type="match status" value="1"/>
</dbReference>
<dbReference type="InterPro" id="IPR013644">
    <property type="entry name" value="DXP_reductoisomerase_C"/>
</dbReference>
<keyword evidence="6" id="KW-0479">Metal-binding</keyword>
<evidence type="ECO:0000256" key="1">
    <source>
        <dbReference type="ARBA" id="ARBA00001936"/>
    </source>
</evidence>
<accession>A0A381YZI5</accession>
<keyword evidence="11" id="KW-0464">Manganese</keyword>
<dbReference type="Pfam" id="PF02670">
    <property type="entry name" value="DXP_reductoisom"/>
    <property type="match status" value="1"/>
</dbReference>
<evidence type="ECO:0000259" key="14">
    <source>
        <dbReference type="PROSITE" id="PS51715"/>
    </source>
</evidence>
<reference evidence="15" key="1">
    <citation type="submission" date="2018-05" db="EMBL/GenBank/DDBJ databases">
        <authorList>
            <person name="Lanie J.A."/>
            <person name="Ng W.-L."/>
            <person name="Kazmierczak K.M."/>
            <person name="Andrzejewski T.M."/>
            <person name="Davidsen T.M."/>
            <person name="Wayne K.J."/>
            <person name="Tettelin H."/>
            <person name="Glass J.I."/>
            <person name="Rusch D."/>
            <person name="Podicherti R."/>
            <person name="Tsui H.-C.T."/>
            <person name="Winkler M.E."/>
        </authorList>
    </citation>
    <scope>NUCLEOTIDE SEQUENCE</scope>
</reference>
<dbReference type="Gene3D" id="1.10.1740.10">
    <property type="match status" value="1"/>
</dbReference>
<evidence type="ECO:0000256" key="3">
    <source>
        <dbReference type="ARBA" id="ARBA00005094"/>
    </source>
</evidence>
<feature type="domain" description="GB1/RHD3-type G" evidence="14">
    <location>
        <begin position="1"/>
        <end position="30"/>
    </location>
</feature>
<comment type="cofactor">
    <cofactor evidence="1">
        <name>Mn(2+)</name>
        <dbReference type="ChEBI" id="CHEBI:29035"/>
    </cofactor>
</comment>
<dbReference type="GO" id="GO:0030604">
    <property type="term" value="F:1-deoxy-D-xylulose-5-phosphate reductoisomerase activity"/>
    <property type="evidence" value="ECO:0007669"/>
    <property type="project" value="UniProtKB-EC"/>
</dbReference>
<keyword evidence="8" id="KW-0521">NADP</keyword>
<dbReference type="SUPFAM" id="SSF51735">
    <property type="entry name" value="NAD(P)-binding Rossmann-fold domains"/>
    <property type="match status" value="1"/>
</dbReference>
<keyword evidence="12" id="KW-0414">Isoprene biosynthesis</keyword>
<dbReference type="SUPFAM" id="SSF55347">
    <property type="entry name" value="Glyceraldehyde-3-phosphate dehydrogenase-like, C-terminal domain"/>
    <property type="match status" value="1"/>
</dbReference>
<organism evidence="15">
    <name type="scientific">marine metagenome</name>
    <dbReference type="NCBI Taxonomy" id="408172"/>
    <lineage>
        <taxon>unclassified sequences</taxon>
        <taxon>metagenomes</taxon>
        <taxon>ecological metagenomes</taxon>
    </lineage>
</organism>
<dbReference type="GO" id="GO:0070402">
    <property type="term" value="F:NADPH binding"/>
    <property type="evidence" value="ECO:0007669"/>
    <property type="project" value="InterPro"/>
</dbReference>
<evidence type="ECO:0000256" key="10">
    <source>
        <dbReference type="ARBA" id="ARBA00023134"/>
    </source>
</evidence>
<dbReference type="NCBIfam" id="TIGR00243">
    <property type="entry name" value="Dxr"/>
    <property type="match status" value="1"/>
</dbReference>
<name>A0A381YZI5_9ZZZZ</name>
<evidence type="ECO:0000256" key="12">
    <source>
        <dbReference type="ARBA" id="ARBA00023229"/>
    </source>
</evidence>
<dbReference type="InterPro" id="IPR013512">
    <property type="entry name" value="DXP_reductoisomerase_N"/>
</dbReference>
<dbReference type="PIRSF" id="PIRSF006205">
    <property type="entry name" value="Dxp_reductismrs"/>
    <property type="match status" value="1"/>
</dbReference>
<dbReference type="EC" id="1.1.1.267" evidence="5"/>
<evidence type="ECO:0000313" key="15">
    <source>
        <dbReference type="EMBL" id="SVA82448.1"/>
    </source>
</evidence>
<evidence type="ECO:0000256" key="6">
    <source>
        <dbReference type="ARBA" id="ARBA00022723"/>
    </source>
</evidence>
<dbReference type="Pfam" id="PF13288">
    <property type="entry name" value="DXPR_C"/>
    <property type="match status" value="1"/>
</dbReference>
<dbReference type="PANTHER" id="PTHR30525">
    <property type="entry name" value="1-DEOXY-D-XYLULOSE 5-PHOSPHATE REDUCTOISOMERASE"/>
    <property type="match status" value="1"/>
</dbReference>
<dbReference type="AlphaFoldDB" id="A0A381YZI5"/>
<dbReference type="Gene3D" id="3.40.50.720">
    <property type="entry name" value="NAD(P)-binding Rossmann-like Domain"/>
    <property type="match status" value="1"/>
</dbReference>
<evidence type="ECO:0000256" key="4">
    <source>
        <dbReference type="ARBA" id="ARBA00006825"/>
    </source>
</evidence>
<protein>
    <recommendedName>
        <fullName evidence="5">1-deoxy-D-xylulose-5-phosphate reductoisomerase</fullName>
        <ecNumber evidence="5">1.1.1.267</ecNumber>
    </recommendedName>
</protein>
<dbReference type="InterPro" id="IPR003821">
    <property type="entry name" value="DXP_reductoisomerase"/>
</dbReference>
<dbReference type="InterPro" id="IPR036169">
    <property type="entry name" value="DXPR_C_sf"/>
</dbReference>
<comment type="cofactor">
    <cofactor evidence="2">
        <name>Mg(2+)</name>
        <dbReference type="ChEBI" id="CHEBI:18420"/>
    </cofactor>
</comment>
<feature type="non-terminal residue" evidence="15">
    <location>
        <position position="1"/>
    </location>
</feature>
<dbReference type="InterPro" id="IPR030386">
    <property type="entry name" value="G_GB1_RHD3_dom"/>
</dbReference>
<keyword evidence="10" id="KW-0342">GTP-binding</keyword>
<evidence type="ECO:0000256" key="2">
    <source>
        <dbReference type="ARBA" id="ARBA00001946"/>
    </source>
</evidence>
<dbReference type="GO" id="GO:0005525">
    <property type="term" value="F:GTP binding"/>
    <property type="evidence" value="ECO:0007669"/>
    <property type="project" value="UniProtKB-KW"/>
</dbReference>
<proteinExistence type="inferred from homology"/>
<dbReference type="InterPro" id="IPR036291">
    <property type="entry name" value="NAD(P)-bd_dom_sf"/>
</dbReference>
<dbReference type="InterPro" id="IPR026877">
    <property type="entry name" value="DXPR_C"/>
</dbReference>
<gene>
    <name evidence="15" type="ORF">METZ01_LOCUS135302</name>
</gene>
<comment type="similarity">
    <text evidence="4">Belongs to the DXR family.</text>
</comment>
<dbReference type="GO" id="GO:0030145">
    <property type="term" value="F:manganese ion binding"/>
    <property type="evidence" value="ECO:0007669"/>
    <property type="project" value="TreeGrafter"/>
</dbReference>
<comment type="pathway">
    <text evidence="3">Isoprenoid biosynthesis; isopentenyl diphosphate biosynthesis via DXP pathway; isopentenyl diphosphate from 1-deoxy-D-xylulose 5-phosphate: step 1/6.</text>
</comment>
<evidence type="ECO:0000256" key="13">
    <source>
        <dbReference type="ARBA" id="ARBA00048543"/>
    </source>
</evidence>
<dbReference type="HAMAP" id="MF_00183">
    <property type="entry name" value="DXP_reductoisom"/>
    <property type="match status" value="1"/>
</dbReference>
<dbReference type="UniPathway" id="UPA00056">
    <property type="reaction ID" value="UER00092"/>
</dbReference>
<dbReference type="EMBL" id="UINC01019472">
    <property type="protein sequence ID" value="SVA82448.1"/>
    <property type="molecule type" value="Genomic_DNA"/>
</dbReference>
<evidence type="ECO:0000256" key="8">
    <source>
        <dbReference type="ARBA" id="ARBA00022857"/>
    </source>
</evidence>
<evidence type="ECO:0000256" key="7">
    <source>
        <dbReference type="ARBA" id="ARBA00022741"/>
    </source>
</evidence>
<dbReference type="SUPFAM" id="SSF69055">
    <property type="entry name" value="1-deoxy-D-xylulose-5-phosphate reductoisomerase, C-terminal domain"/>
    <property type="match status" value="1"/>
</dbReference>
<sequence length="342" mass="38199">QLLSDQIEEFKPRFVHYTDPLEKGINFPASDVHKATLSEIATADDVDIVVTATTGDVALSPTFEAIEKGIDVAIANKETIIMAGAKLMRHARNKSVSLLPVDSEPSAIWQCLRGENSSIEKLVITASGGAFRDVRIEELDLVQRTDALKHPTWEMGAKISVDSATMMNKAFEVIEAKWLFNVDWNRIDVVIHPESIIHSMVEFEDGSTKAQLSPPDMRLPIQYALFYPERLPNMKLTRFDPIKTKELTFRELDHDRYPCFQMALDHAKKGGTWPSALCGADDGAVEAFLDGKISFREIEPLIRTSLLAHESVANPSLEQMQEASKWGKNQVKTLVNITGNHD</sequence>
<evidence type="ECO:0000256" key="11">
    <source>
        <dbReference type="ARBA" id="ARBA00023211"/>
    </source>
</evidence>
<evidence type="ECO:0000256" key="9">
    <source>
        <dbReference type="ARBA" id="ARBA00023002"/>
    </source>
</evidence>
<keyword evidence="7" id="KW-0547">Nucleotide-binding</keyword>